<keyword evidence="2" id="KW-1185">Reference proteome</keyword>
<evidence type="ECO:0000313" key="2">
    <source>
        <dbReference type="Proteomes" id="UP000297453"/>
    </source>
</evidence>
<proteinExistence type="predicted"/>
<comment type="caution">
    <text evidence="1">The sequence shown here is derived from an EMBL/GenBank/DDBJ whole genome shotgun (WGS) entry which is preliminary data.</text>
</comment>
<gene>
    <name evidence="1" type="ORF">EHO59_05400</name>
</gene>
<dbReference type="OrthoDB" id="330423at2"/>
<dbReference type="Proteomes" id="UP000297453">
    <property type="component" value="Unassembled WGS sequence"/>
</dbReference>
<organism evidence="1 2">
    <name type="scientific">Leptospira semungkisensis</name>
    <dbReference type="NCBI Taxonomy" id="2484985"/>
    <lineage>
        <taxon>Bacteria</taxon>
        <taxon>Pseudomonadati</taxon>
        <taxon>Spirochaetota</taxon>
        <taxon>Spirochaetia</taxon>
        <taxon>Leptospirales</taxon>
        <taxon>Leptospiraceae</taxon>
        <taxon>Leptospira</taxon>
    </lineage>
</organism>
<name>A0A4R9G7E1_9LEPT</name>
<sequence length="100" mass="11386">MSAAIFVRKPASMIPKFYVELFDSESVFLASAQLIGKKALRFIVDSKVSYKKGDGVHGRLYGLKSKLFLPFAGIVKERRELQSKFYTKLCELVLESDEEF</sequence>
<evidence type="ECO:0000313" key="1">
    <source>
        <dbReference type="EMBL" id="TGK07538.1"/>
    </source>
</evidence>
<dbReference type="RefSeq" id="WP_135585494.1">
    <property type="nucleotide sequence ID" value="NZ_RQEP01000005.1"/>
</dbReference>
<dbReference type="EMBL" id="RQEP01000005">
    <property type="protein sequence ID" value="TGK07538.1"/>
    <property type="molecule type" value="Genomic_DNA"/>
</dbReference>
<dbReference type="AlphaFoldDB" id="A0A4R9G7E1"/>
<reference evidence="1" key="1">
    <citation type="journal article" date="2019" name="PLoS Negl. Trop. Dis.">
        <title>Revisiting the worldwide diversity of Leptospira species in the environment.</title>
        <authorList>
            <person name="Vincent A.T."/>
            <person name="Schiettekatte O."/>
            <person name="Bourhy P."/>
            <person name="Veyrier F.J."/>
            <person name="Picardeau M."/>
        </authorList>
    </citation>
    <scope>NUCLEOTIDE SEQUENCE [LARGE SCALE GENOMIC DNA]</scope>
    <source>
        <strain evidence="1">SSS9</strain>
    </source>
</reference>
<accession>A0A4R9G7E1</accession>
<protein>
    <submittedName>
        <fullName evidence="1">Uncharacterized protein</fullName>
    </submittedName>
</protein>